<dbReference type="InterPro" id="IPR003856">
    <property type="entry name" value="LPS_length_determ_N"/>
</dbReference>
<feature type="domain" description="Polysaccharide chain length determinant N-terminal" evidence="18">
    <location>
        <begin position="27"/>
        <end position="118"/>
    </location>
</feature>
<evidence type="ECO:0000256" key="5">
    <source>
        <dbReference type="ARBA" id="ARBA00022475"/>
    </source>
</evidence>
<keyword evidence="7" id="KW-0808">Transferase</keyword>
<evidence type="ECO:0000256" key="7">
    <source>
        <dbReference type="ARBA" id="ARBA00022679"/>
    </source>
</evidence>
<feature type="coiled-coil region" evidence="16">
    <location>
        <begin position="335"/>
        <end position="362"/>
    </location>
</feature>
<dbReference type="InterPro" id="IPR050445">
    <property type="entry name" value="Bact_polysacc_biosynth/exp"/>
</dbReference>
<gene>
    <name evidence="20" type="ORF">AAEO60_12720</name>
</gene>
<dbReference type="InterPro" id="IPR027417">
    <property type="entry name" value="P-loop_NTPase"/>
</dbReference>
<evidence type="ECO:0000256" key="17">
    <source>
        <dbReference type="SAM" id="Phobius"/>
    </source>
</evidence>
<comment type="subcellular location">
    <subcellularLocation>
        <location evidence="1">Cell inner membrane</location>
        <topology evidence="1">Multi-pass membrane protein</topology>
    </subcellularLocation>
</comment>
<evidence type="ECO:0000256" key="1">
    <source>
        <dbReference type="ARBA" id="ARBA00004429"/>
    </source>
</evidence>
<evidence type="ECO:0000313" key="20">
    <source>
        <dbReference type="EMBL" id="MEL1251532.1"/>
    </source>
</evidence>
<evidence type="ECO:0000256" key="8">
    <source>
        <dbReference type="ARBA" id="ARBA00022692"/>
    </source>
</evidence>
<dbReference type="Pfam" id="PF02706">
    <property type="entry name" value="Wzz"/>
    <property type="match status" value="1"/>
</dbReference>
<dbReference type="CDD" id="cd05387">
    <property type="entry name" value="BY-kinase"/>
    <property type="match status" value="1"/>
</dbReference>
<sequence length="705" mass="76868">MATDSNIYPGERLDGDAGGEGNKPILIDFVRLWQRVIQYRYWIAAFLVSVIVTAVIITMLQTPYYRSTAQIEINRVDAGASQSAGEGDFVVEERDAQYYNTQYELLQTPSVAERVSDALNLARDPVFNDAFAGSDSEVGEQRIITILLDSVTITPIRNSNLVDIGVSSPDAALSAEIANAWAEQFLEMNYEKRFGDTILARERLEGQLAEMRVQLEQSEAQLNEFASDNEIIVIDTTSEAGESGRSTILANQLEAMSSALADATIRRISAQSALQSRNADRGGQRVSIQQRIAETEAELANLRTTLGPAHPSVLAQEAELRSLRASLDNAGSDAREERQAAYQQALAEEQELRARYEAAKSQYLGQQGRGVGYGILEREVDTNRQIYDALLQRYNELGLVGTGRNNMALVEQARRAPGPYTPSLPRNLAIAFGLGLVGVVGFVYVSDMLDQTVRDPDEVARQFGLRLLGLIPDASDMPIEDALLDKHSALSEAYASARVAMQLLPDETPTKSLMLTSSRPAEGKSVSSVALAKSFAEVGERTVLVDLDLRRRGVSQILSMNPSDIGIARYLSGTAEAPTLRHQEEHGFDFIGSNSNAKNPVTLLSSPKLAVLLRDLAKNYDRIVVDGPPVLGLADAIELSRMVDGVVYVVEANSGTNRAIRLALSRLRGASANIIGGILTKLDERNAAYGYGYGYGYGYAYEPKT</sequence>
<keyword evidence="13 17" id="KW-0472">Membrane</keyword>
<proteinExistence type="inferred from homology"/>
<keyword evidence="5" id="KW-1003">Cell membrane</keyword>
<feature type="coiled-coil region" evidence="16">
    <location>
        <begin position="201"/>
        <end position="228"/>
    </location>
</feature>
<evidence type="ECO:0000256" key="14">
    <source>
        <dbReference type="ARBA" id="ARBA00023137"/>
    </source>
</evidence>
<keyword evidence="14" id="KW-0829">Tyrosine-protein kinase</keyword>
<keyword evidence="12 17" id="KW-1133">Transmembrane helix</keyword>
<evidence type="ECO:0000256" key="9">
    <source>
        <dbReference type="ARBA" id="ARBA00022741"/>
    </source>
</evidence>
<keyword evidence="21" id="KW-1185">Reference proteome</keyword>
<comment type="similarity">
    <text evidence="2">Belongs to the CpsD/CapB family.</text>
</comment>
<evidence type="ECO:0000256" key="13">
    <source>
        <dbReference type="ARBA" id="ARBA00023136"/>
    </source>
</evidence>
<keyword evidence="11" id="KW-0067">ATP-binding</keyword>
<dbReference type="EMBL" id="JBBYHV010000002">
    <property type="protein sequence ID" value="MEL1251532.1"/>
    <property type="molecule type" value="Genomic_DNA"/>
</dbReference>
<keyword evidence="10" id="KW-0418">Kinase</keyword>
<dbReference type="PANTHER" id="PTHR32309:SF13">
    <property type="entry name" value="FERRIC ENTEROBACTIN TRANSPORT PROTEIN FEPE"/>
    <property type="match status" value="1"/>
</dbReference>
<keyword evidence="8 17" id="KW-0812">Transmembrane</keyword>
<dbReference type="Proteomes" id="UP001497045">
    <property type="component" value="Unassembled WGS sequence"/>
</dbReference>
<evidence type="ECO:0000256" key="2">
    <source>
        <dbReference type="ARBA" id="ARBA00007316"/>
    </source>
</evidence>
<comment type="similarity">
    <text evidence="3">Belongs to the etk/wzc family.</text>
</comment>
<keyword evidence="6" id="KW-0997">Cell inner membrane</keyword>
<dbReference type="RefSeq" id="WP_341674082.1">
    <property type="nucleotide sequence ID" value="NZ_JBBYHV010000002.1"/>
</dbReference>
<accession>A0ABU9IHC3</accession>
<dbReference type="InterPro" id="IPR005702">
    <property type="entry name" value="Wzc-like_C"/>
</dbReference>
<evidence type="ECO:0000259" key="19">
    <source>
        <dbReference type="Pfam" id="PF13614"/>
    </source>
</evidence>
<evidence type="ECO:0000256" key="4">
    <source>
        <dbReference type="ARBA" id="ARBA00011903"/>
    </source>
</evidence>
<evidence type="ECO:0000313" key="21">
    <source>
        <dbReference type="Proteomes" id="UP001497045"/>
    </source>
</evidence>
<dbReference type="Gene3D" id="3.40.50.300">
    <property type="entry name" value="P-loop containing nucleotide triphosphate hydrolases"/>
    <property type="match status" value="1"/>
</dbReference>
<evidence type="ECO:0000256" key="10">
    <source>
        <dbReference type="ARBA" id="ARBA00022777"/>
    </source>
</evidence>
<evidence type="ECO:0000256" key="11">
    <source>
        <dbReference type="ARBA" id="ARBA00022840"/>
    </source>
</evidence>
<dbReference type="InterPro" id="IPR025669">
    <property type="entry name" value="AAA_dom"/>
</dbReference>
<name>A0ABU9IHC3_9SPHN</name>
<evidence type="ECO:0000256" key="12">
    <source>
        <dbReference type="ARBA" id="ARBA00022989"/>
    </source>
</evidence>
<evidence type="ECO:0000256" key="6">
    <source>
        <dbReference type="ARBA" id="ARBA00022519"/>
    </source>
</evidence>
<keyword evidence="9" id="KW-0547">Nucleotide-binding</keyword>
<evidence type="ECO:0000256" key="3">
    <source>
        <dbReference type="ARBA" id="ARBA00008883"/>
    </source>
</evidence>
<protein>
    <recommendedName>
        <fullName evidence="4">non-specific protein-tyrosine kinase</fullName>
        <ecNumber evidence="4">2.7.10.2</ecNumber>
    </recommendedName>
</protein>
<evidence type="ECO:0000259" key="18">
    <source>
        <dbReference type="Pfam" id="PF02706"/>
    </source>
</evidence>
<reference evidence="20 21" key="1">
    <citation type="submission" date="2024-04" db="EMBL/GenBank/DDBJ databases">
        <title>Aurantiacibacter sp. DGU6 16S ribosomal RNA gene Genome sequencing and assembly.</title>
        <authorList>
            <person name="Park S."/>
        </authorList>
    </citation>
    <scope>NUCLEOTIDE SEQUENCE [LARGE SCALE GENOMIC DNA]</scope>
    <source>
        <strain evidence="20 21">DGU6</strain>
    </source>
</reference>
<dbReference type="PANTHER" id="PTHR32309">
    <property type="entry name" value="TYROSINE-PROTEIN KINASE"/>
    <property type="match status" value="1"/>
</dbReference>
<organism evidence="20 21">
    <name type="scientific">Aurantiacibacter gilvus</name>
    <dbReference type="NCBI Taxonomy" id="3139141"/>
    <lineage>
        <taxon>Bacteria</taxon>
        <taxon>Pseudomonadati</taxon>
        <taxon>Pseudomonadota</taxon>
        <taxon>Alphaproteobacteria</taxon>
        <taxon>Sphingomonadales</taxon>
        <taxon>Erythrobacteraceae</taxon>
        <taxon>Aurantiacibacter</taxon>
    </lineage>
</organism>
<comment type="caution">
    <text evidence="20">The sequence shown here is derived from an EMBL/GenBank/DDBJ whole genome shotgun (WGS) entry which is preliminary data.</text>
</comment>
<dbReference type="Pfam" id="PF13614">
    <property type="entry name" value="AAA_31"/>
    <property type="match status" value="1"/>
</dbReference>
<dbReference type="SUPFAM" id="SSF52540">
    <property type="entry name" value="P-loop containing nucleoside triphosphate hydrolases"/>
    <property type="match status" value="1"/>
</dbReference>
<evidence type="ECO:0000256" key="16">
    <source>
        <dbReference type="SAM" id="Coils"/>
    </source>
</evidence>
<comment type="catalytic activity">
    <reaction evidence="15">
        <text>L-tyrosyl-[protein] + ATP = O-phospho-L-tyrosyl-[protein] + ADP + H(+)</text>
        <dbReference type="Rhea" id="RHEA:10596"/>
        <dbReference type="Rhea" id="RHEA-COMP:10136"/>
        <dbReference type="Rhea" id="RHEA-COMP:20101"/>
        <dbReference type="ChEBI" id="CHEBI:15378"/>
        <dbReference type="ChEBI" id="CHEBI:30616"/>
        <dbReference type="ChEBI" id="CHEBI:46858"/>
        <dbReference type="ChEBI" id="CHEBI:61978"/>
        <dbReference type="ChEBI" id="CHEBI:456216"/>
        <dbReference type="EC" id="2.7.10.2"/>
    </reaction>
</comment>
<dbReference type="NCBIfam" id="TIGR01007">
    <property type="entry name" value="eps_fam"/>
    <property type="match status" value="1"/>
</dbReference>
<keyword evidence="16" id="KW-0175">Coiled coil</keyword>
<evidence type="ECO:0000256" key="15">
    <source>
        <dbReference type="ARBA" id="ARBA00051245"/>
    </source>
</evidence>
<dbReference type="EC" id="2.7.10.2" evidence="4"/>
<feature type="domain" description="AAA" evidence="19">
    <location>
        <begin position="523"/>
        <end position="649"/>
    </location>
</feature>
<feature type="transmembrane region" description="Helical" evidence="17">
    <location>
        <begin position="41"/>
        <end position="60"/>
    </location>
</feature>